<keyword evidence="4 6" id="KW-1133">Transmembrane helix</keyword>
<keyword evidence="5 6" id="KW-0472">Membrane</keyword>
<dbReference type="Proteomes" id="UP000051326">
    <property type="component" value="Unassembled WGS sequence"/>
</dbReference>
<dbReference type="Pfam" id="PF03631">
    <property type="entry name" value="Virul_fac_BrkB"/>
    <property type="match status" value="1"/>
</dbReference>
<dbReference type="AlphaFoldDB" id="A0A0P1HBU6"/>
<evidence type="ECO:0000313" key="8">
    <source>
        <dbReference type="Proteomes" id="UP000051326"/>
    </source>
</evidence>
<feature type="transmembrane region" description="Helical" evidence="6">
    <location>
        <begin position="244"/>
        <end position="268"/>
    </location>
</feature>
<name>A0A0P1HBU6_9RHOB</name>
<dbReference type="GO" id="GO:0005886">
    <property type="term" value="C:plasma membrane"/>
    <property type="evidence" value="ECO:0007669"/>
    <property type="project" value="UniProtKB-SubCell"/>
</dbReference>
<evidence type="ECO:0000256" key="6">
    <source>
        <dbReference type="SAM" id="Phobius"/>
    </source>
</evidence>
<comment type="subcellular location">
    <subcellularLocation>
        <location evidence="1">Cell membrane</location>
        <topology evidence="1">Multi-pass membrane protein</topology>
    </subcellularLocation>
</comment>
<evidence type="ECO:0000256" key="1">
    <source>
        <dbReference type="ARBA" id="ARBA00004651"/>
    </source>
</evidence>
<dbReference type="PIRSF" id="PIRSF035875">
    <property type="entry name" value="RNase_BN"/>
    <property type="match status" value="1"/>
</dbReference>
<dbReference type="STRING" id="1396826.PHA8399_03023"/>
<feature type="transmembrane region" description="Helical" evidence="6">
    <location>
        <begin position="59"/>
        <end position="85"/>
    </location>
</feature>
<evidence type="ECO:0000256" key="3">
    <source>
        <dbReference type="ARBA" id="ARBA00022692"/>
    </source>
</evidence>
<sequence length="314" mass="34050">MLHATLKPHKGPLILDICGRLWNLACMPILPPLSRWPAALLTAARRFNRKNGWVMSSHIAMSMMLALFPFVLFTVALAGTVASLLSQEVEMDLMTEQVFSVWPDAVARPILTELKSVLQTSNTQLVTLGGLFALYFASNGVDAVRVAMVQAYHDTDTRPFWRARALCIGLVIMGGAGILAVAFFEVFLPLYVRHITKLLPFASVPQGWEQGLSGLLALALPIGAVLAFHILLPGRIHRFRRILPGAVLTLLLWLACGSGFAVYVGSFARYSATYAGLAGAMAAMIFLYLNSAILILGAEFNGALSDMADSMGRT</sequence>
<evidence type="ECO:0000313" key="7">
    <source>
        <dbReference type="EMBL" id="CUI00885.1"/>
    </source>
</evidence>
<evidence type="ECO:0000256" key="4">
    <source>
        <dbReference type="ARBA" id="ARBA00022989"/>
    </source>
</evidence>
<evidence type="ECO:0008006" key="9">
    <source>
        <dbReference type="Google" id="ProtNLM"/>
    </source>
</evidence>
<evidence type="ECO:0000256" key="2">
    <source>
        <dbReference type="ARBA" id="ARBA00022475"/>
    </source>
</evidence>
<dbReference type="EMBL" id="CYSR01000030">
    <property type="protein sequence ID" value="CUI00885.1"/>
    <property type="molecule type" value="Genomic_DNA"/>
</dbReference>
<gene>
    <name evidence="7" type="ORF">PHA8399_03023</name>
</gene>
<feature type="transmembrane region" description="Helical" evidence="6">
    <location>
        <begin position="212"/>
        <end position="232"/>
    </location>
</feature>
<proteinExistence type="predicted"/>
<reference evidence="7 8" key="1">
    <citation type="submission" date="2015-09" db="EMBL/GenBank/DDBJ databases">
        <authorList>
            <consortium name="Swine Surveillance"/>
        </authorList>
    </citation>
    <scope>NUCLEOTIDE SEQUENCE [LARGE SCALE GENOMIC DNA]</scope>
    <source>
        <strain evidence="7 8">CECT 8399</strain>
    </source>
</reference>
<organism evidence="7 8">
    <name type="scientific">Leisingera aquaemixtae</name>
    <dbReference type="NCBI Taxonomy" id="1396826"/>
    <lineage>
        <taxon>Bacteria</taxon>
        <taxon>Pseudomonadati</taxon>
        <taxon>Pseudomonadota</taxon>
        <taxon>Alphaproteobacteria</taxon>
        <taxon>Rhodobacterales</taxon>
        <taxon>Roseobacteraceae</taxon>
        <taxon>Leisingera</taxon>
    </lineage>
</organism>
<dbReference type="NCBIfam" id="TIGR00765">
    <property type="entry name" value="yihY_not_rbn"/>
    <property type="match status" value="1"/>
</dbReference>
<keyword evidence="2" id="KW-1003">Cell membrane</keyword>
<accession>A0A0P1HBU6</accession>
<evidence type="ECO:0000256" key="5">
    <source>
        <dbReference type="ARBA" id="ARBA00023136"/>
    </source>
</evidence>
<dbReference type="PANTHER" id="PTHR30213">
    <property type="entry name" value="INNER MEMBRANE PROTEIN YHJD"/>
    <property type="match status" value="1"/>
</dbReference>
<dbReference type="PANTHER" id="PTHR30213:SF0">
    <property type="entry name" value="UPF0761 MEMBRANE PROTEIN YIHY"/>
    <property type="match status" value="1"/>
</dbReference>
<dbReference type="InterPro" id="IPR017039">
    <property type="entry name" value="Virul_fac_BrkB"/>
</dbReference>
<protein>
    <recommendedName>
        <fullName evidence="9">YihY family inner membrane protein</fullName>
    </recommendedName>
</protein>
<feature type="transmembrane region" description="Helical" evidence="6">
    <location>
        <begin position="125"/>
        <end position="144"/>
    </location>
</feature>
<feature type="transmembrane region" description="Helical" evidence="6">
    <location>
        <begin position="274"/>
        <end position="297"/>
    </location>
</feature>
<keyword evidence="3 6" id="KW-0812">Transmembrane</keyword>
<feature type="transmembrane region" description="Helical" evidence="6">
    <location>
        <begin position="165"/>
        <end position="192"/>
    </location>
</feature>